<evidence type="ECO:0000259" key="1">
    <source>
        <dbReference type="PROSITE" id="PS51186"/>
    </source>
</evidence>
<dbReference type="PROSITE" id="PS51186">
    <property type="entry name" value="GNAT"/>
    <property type="match status" value="1"/>
</dbReference>
<dbReference type="EMBL" id="AP023396">
    <property type="protein sequence ID" value="BCK53939.1"/>
    <property type="molecule type" value="Genomic_DNA"/>
</dbReference>
<name>A0A7G1KJ18_9NOCA</name>
<dbReference type="InterPro" id="IPR016181">
    <property type="entry name" value="Acyl_CoA_acyltransferase"/>
</dbReference>
<dbReference type="RefSeq" id="WP_068049986.1">
    <property type="nucleotide sequence ID" value="NZ_AP023396.1"/>
</dbReference>
<dbReference type="CDD" id="cd04301">
    <property type="entry name" value="NAT_SF"/>
    <property type="match status" value="1"/>
</dbReference>
<feature type="domain" description="N-acetyltransferase" evidence="1">
    <location>
        <begin position="12"/>
        <end position="144"/>
    </location>
</feature>
<organism evidence="2 3">
    <name type="scientific">Nocardia wallacei</name>
    <dbReference type="NCBI Taxonomy" id="480035"/>
    <lineage>
        <taxon>Bacteria</taxon>
        <taxon>Bacillati</taxon>
        <taxon>Actinomycetota</taxon>
        <taxon>Actinomycetes</taxon>
        <taxon>Mycobacteriales</taxon>
        <taxon>Nocardiaceae</taxon>
        <taxon>Nocardia</taxon>
    </lineage>
</organism>
<dbReference type="PANTHER" id="PTHR39173:SF1">
    <property type="entry name" value="ACETYLTRANSFERASE"/>
    <property type="match status" value="1"/>
</dbReference>
<dbReference type="AlphaFoldDB" id="A0A7G1KJ18"/>
<sequence>MQETDEKVVRAAHLELAEGDSFPFALGLEPDMSWADYLRAREEQRQGANLPDGIVASTYLLATVDGQVVGRTSIRHTLNEGLRRRGGHIGYAVLPQYRRRGYGGAILRRSIVVARSIGIDRILLTCDDSNLGSRRIFSELSGLH</sequence>
<evidence type="ECO:0000313" key="3">
    <source>
        <dbReference type="Proteomes" id="UP000516173"/>
    </source>
</evidence>
<dbReference type="SUPFAM" id="SSF55729">
    <property type="entry name" value="Acyl-CoA N-acyltransferases (Nat)"/>
    <property type="match status" value="1"/>
</dbReference>
<reference evidence="2 3" key="1">
    <citation type="submission" date="2020-08" db="EMBL/GenBank/DDBJ databases">
        <title>Genome Sequencing of Nocardia wallacei strain FMUON74 and assembly.</title>
        <authorList>
            <person name="Toyokawa M."/>
            <person name="Uesaka K."/>
        </authorList>
    </citation>
    <scope>NUCLEOTIDE SEQUENCE [LARGE SCALE GENOMIC DNA]</scope>
    <source>
        <strain evidence="2 3">FMUON74</strain>
    </source>
</reference>
<evidence type="ECO:0000313" key="2">
    <source>
        <dbReference type="EMBL" id="BCK53939.1"/>
    </source>
</evidence>
<dbReference type="Proteomes" id="UP000516173">
    <property type="component" value="Chromosome"/>
</dbReference>
<dbReference type="Pfam" id="PF00583">
    <property type="entry name" value="Acetyltransf_1"/>
    <property type="match status" value="1"/>
</dbReference>
<dbReference type="KEGG" id="nwl:NWFMUON74_17110"/>
<accession>A0A7G1KJ18</accession>
<dbReference type="Gene3D" id="3.40.630.30">
    <property type="match status" value="1"/>
</dbReference>
<proteinExistence type="predicted"/>
<keyword evidence="3" id="KW-1185">Reference proteome</keyword>
<gene>
    <name evidence="2" type="ORF">NWFMUON74_17110</name>
</gene>
<dbReference type="GeneID" id="80346292"/>
<protein>
    <recommendedName>
        <fullName evidence="1">N-acetyltransferase domain-containing protein</fullName>
    </recommendedName>
</protein>
<dbReference type="InterPro" id="IPR000182">
    <property type="entry name" value="GNAT_dom"/>
</dbReference>
<dbReference type="GO" id="GO:0016747">
    <property type="term" value="F:acyltransferase activity, transferring groups other than amino-acyl groups"/>
    <property type="evidence" value="ECO:0007669"/>
    <property type="project" value="InterPro"/>
</dbReference>
<dbReference type="PANTHER" id="PTHR39173">
    <property type="entry name" value="ACETYLTRANSFERASE"/>
    <property type="match status" value="1"/>
</dbReference>